<dbReference type="GO" id="GO:0005886">
    <property type="term" value="C:plasma membrane"/>
    <property type="evidence" value="ECO:0007669"/>
    <property type="project" value="TreeGrafter"/>
</dbReference>
<organism evidence="2 3">
    <name type="scientific">Pristionchus mayeri</name>
    <dbReference type="NCBI Taxonomy" id="1317129"/>
    <lineage>
        <taxon>Eukaryota</taxon>
        <taxon>Metazoa</taxon>
        <taxon>Ecdysozoa</taxon>
        <taxon>Nematoda</taxon>
        <taxon>Chromadorea</taxon>
        <taxon>Rhabditida</taxon>
        <taxon>Rhabditina</taxon>
        <taxon>Diplogasteromorpha</taxon>
        <taxon>Diplogasteroidea</taxon>
        <taxon>Neodiplogasteridae</taxon>
        <taxon>Pristionchus</taxon>
    </lineage>
</organism>
<keyword evidence="1" id="KW-1133">Transmembrane helix</keyword>
<gene>
    <name evidence="2" type="ORF">PMAYCL1PPCAC_21923</name>
</gene>
<comment type="caution">
    <text evidence="2">The sequence shown here is derived from an EMBL/GenBank/DDBJ whole genome shotgun (WGS) entry which is preliminary data.</text>
</comment>
<dbReference type="Proteomes" id="UP001328107">
    <property type="component" value="Unassembled WGS sequence"/>
</dbReference>
<protein>
    <submittedName>
        <fullName evidence="2">Uncharacterized protein</fullName>
    </submittedName>
</protein>
<reference evidence="3" key="1">
    <citation type="submission" date="2022-10" db="EMBL/GenBank/DDBJ databases">
        <title>Genome assembly of Pristionchus species.</title>
        <authorList>
            <person name="Yoshida K."/>
            <person name="Sommer R.J."/>
        </authorList>
    </citation>
    <scope>NUCLEOTIDE SEQUENCE [LARGE SCALE GENOMIC DNA]</scope>
    <source>
        <strain evidence="3">RS5460</strain>
    </source>
</reference>
<proteinExistence type="predicted"/>
<dbReference type="GO" id="GO:0018996">
    <property type="term" value="P:molting cycle, collagen and cuticulin-based cuticle"/>
    <property type="evidence" value="ECO:0007669"/>
    <property type="project" value="TreeGrafter"/>
</dbReference>
<dbReference type="EMBL" id="BTRK01000005">
    <property type="protein sequence ID" value="GMR51728.1"/>
    <property type="molecule type" value="Genomic_DNA"/>
</dbReference>
<evidence type="ECO:0000256" key="1">
    <source>
        <dbReference type="SAM" id="Phobius"/>
    </source>
</evidence>
<dbReference type="PANTHER" id="PTHR10796">
    <property type="entry name" value="PATCHED-RELATED"/>
    <property type="match status" value="1"/>
</dbReference>
<dbReference type="AlphaFoldDB" id="A0AAN5CVS7"/>
<dbReference type="GO" id="GO:0030659">
    <property type="term" value="C:cytoplasmic vesicle membrane"/>
    <property type="evidence" value="ECO:0007669"/>
    <property type="project" value="TreeGrafter"/>
</dbReference>
<feature type="transmembrane region" description="Helical" evidence="1">
    <location>
        <begin position="28"/>
        <end position="48"/>
    </location>
</feature>
<dbReference type="PANTHER" id="PTHR10796:SF92">
    <property type="entry name" value="PATCHED-RELATED, ISOFORM A"/>
    <property type="match status" value="1"/>
</dbReference>
<keyword evidence="3" id="KW-1185">Reference proteome</keyword>
<dbReference type="GO" id="GO:0006897">
    <property type="term" value="P:endocytosis"/>
    <property type="evidence" value="ECO:0007669"/>
    <property type="project" value="TreeGrafter"/>
</dbReference>
<accession>A0AAN5CVS7</accession>
<name>A0AAN5CVS7_9BILA</name>
<evidence type="ECO:0000313" key="2">
    <source>
        <dbReference type="EMBL" id="GMR51728.1"/>
    </source>
</evidence>
<evidence type="ECO:0000313" key="3">
    <source>
        <dbReference type="Proteomes" id="UP001328107"/>
    </source>
</evidence>
<keyword evidence="1" id="KW-0472">Membrane</keyword>
<dbReference type="InterPro" id="IPR051697">
    <property type="entry name" value="Patched_domain-protein"/>
</dbReference>
<sequence length="283" mass="32628">MRIRFDYVERKTAGSFHSYGKFVSRNPAPFIIAPLLFTMAMVAGFFHLDPVTDAIYLFTPSDAPSKMERMAIPHYHILQDHFWKYGATLQVVANNAPDLRMRSERERVMQLAHEMSTTSHSAGEESLQFWMLEMTNYYKTQLEMDLVDVAFYGMLQHYLSAKPKPWIEDVLWNKTAGSDDLQIIQIPGRHARHRLHQRAARGDSSVQIGRDLDDYDHQVDRLLGRLLCPHHLRLRLLSPSQPQGQDQRRTSCTRMATHSGWSLDDPGSLCAGRRAGLHDRHFV</sequence>
<keyword evidence="1" id="KW-0812">Transmembrane</keyword>